<dbReference type="PANTHER" id="PTHR10209:SF230">
    <property type="entry name" value="SCOPOLETIN 8-HYDROXYLASE"/>
    <property type="match status" value="1"/>
</dbReference>
<gene>
    <name evidence="6" type="ORF">JRO89_XS11G0222700</name>
</gene>
<organism evidence="6 7">
    <name type="scientific">Xanthoceras sorbifolium</name>
    <dbReference type="NCBI Taxonomy" id="99658"/>
    <lineage>
        <taxon>Eukaryota</taxon>
        <taxon>Viridiplantae</taxon>
        <taxon>Streptophyta</taxon>
        <taxon>Embryophyta</taxon>
        <taxon>Tracheophyta</taxon>
        <taxon>Spermatophyta</taxon>
        <taxon>Magnoliopsida</taxon>
        <taxon>eudicotyledons</taxon>
        <taxon>Gunneridae</taxon>
        <taxon>Pentapetalae</taxon>
        <taxon>rosids</taxon>
        <taxon>malvids</taxon>
        <taxon>Sapindales</taxon>
        <taxon>Sapindaceae</taxon>
        <taxon>Xanthoceroideae</taxon>
        <taxon>Xanthoceras</taxon>
    </lineage>
</organism>
<dbReference type="Pfam" id="PF03171">
    <property type="entry name" value="2OG-FeII_Oxy"/>
    <property type="match status" value="2"/>
</dbReference>
<keyword evidence="7" id="KW-1185">Reference proteome</keyword>
<keyword evidence="3" id="KW-0560">Oxidoreductase</keyword>
<dbReference type="InterPro" id="IPR027443">
    <property type="entry name" value="IPNS-like_sf"/>
</dbReference>
<dbReference type="InterPro" id="IPR044861">
    <property type="entry name" value="IPNS-like_FE2OG_OXY"/>
</dbReference>
<keyword evidence="2" id="KW-0479">Metal-binding</keyword>
<evidence type="ECO:0000256" key="1">
    <source>
        <dbReference type="ARBA" id="ARBA00008056"/>
    </source>
</evidence>
<dbReference type="SUPFAM" id="SSF51197">
    <property type="entry name" value="Clavaminate synthase-like"/>
    <property type="match status" value="2"/>
</dbReference>
<dbReference type="PROSITE" id="PS51471">
    <property type="entry name" value="FE2OG_OXY"/>
    <property type="match status" value="2"/>
</dbReference>
<sequence>MNQDVKHTSKIIMAPSLDEGNNSLFNFVVKDGYGVKGMVDLGLTKVPKPYIQPEQERIDKQNARTCPLQPIDLSKLNGPEHDRVAEEISRAASTLGFFQVVNHGVPIELLGKLKDTAHSFFGQAPEKKAVYRKGASPSPLVKYGTSFVPDKEEALEWKDYISMTYTNDVEALQQWPKECKEVSLEYLKTSVEMVRKLLEVLMENIGVKPDYAKIDALIGFKLVNMNYYPTCPDPNLTVGVGRHSDMGALTVLLQDGIGGLYVKVEEDIENVGKKGEWMEIPPVDGALVINVGDALQIISNGMYKSAEHRVRTTSTKSRVSIPVFTMPNPTEKIGPLPELVKRDGAREVSLEYLKTSVEMVRKLLEVLMENIGVKPDYAKIDALIGFKLVNMNYYPTCPDPNLTVGVGRHSDMGALTVLLQDGIGGLYVKVEEDIENVGKKGEWMEIPPVDGALVINVGDALQIISNGTYKSAEHRVRTTSTKSRVSIPVFTMPNPTEKIGPLPELVKRDGARFREVIFQDYMNNFFSNAHDGKKSLQFAQANN</sequence>
<evidence type="ECO:0000256" key="2">
    <source>
        <dbReference type="ARBA" id="ARBA00022723"/>
    </source>
</evidence>
<keyword evidence="4" id="KW-0408">Iron</keyword>
<protein>
    <recommendedName>
        <fullName evidence="5">Fe2OG dioxygenase domain-containing protein</fullName>
    </recommendedName>
</protein>
<dbReference type="InterPro" id="IPR026992">
    <property type="entry name" value="DIOX_N"/>
</dbReference>
<name>A0ABQ8HGQ8_9ROSI</name>
<dbReference type="PANTHER" id="PTHR10209">
    <property type="entry name" value="OXIDOREDUCTASE, 2OG-FE II OXYGENASE FAMILY PROTEIN"/>
    <property type="match status" value="1"/>
</dbReference>
<evidence type="ECO:0000313" key="7">
    <source>
        <dbReference type="Proteomes" id="UP000827721"/>
    </source>
</evidence>
<evidence type="ECO:0000313" key="6">
    <source>
        <dbReference type="EMBL" id="KAH7557802.1"/>
    </source>
</evidence>
<comment type="caution">
    <text evidence="6">The sequence shown here is derived from an EMBL/GenBank/DDBJ whole genome shotgun (WGS) entry which is preliminary data.</text>
</comment>
<dbReference type="Pfam" id="PF14226">
    <property type="entry name" value="DIOX_N"/>
    <property type="match status" value="1"/>
</dbReference>
<dbReference type="Proteomes" id="UP000827721">
    <property type="component" value="Unassembled WGS sequence"/>
</dbReference>
<comment type="similarity">
    <text evidence="1">Belongs to the iron/ascorbate-dependent oxidoreductase family.</text>
</comment>
<evidence type="ECO:0000256" key="3">
    <source>
        <dbReference type="ARBA" id="ARBA00023002"/>
    </source>
</evidence>
<accession>A0ABQ8HGQ8</accession>
<feature type="domain" description="Fe2OG dioxygenase" evidence="5">
    <location>
        <begin position="379"/>
        <end position="493"/>
    </location>
</feature>
<dbReference type="Gene3D" id="2.60.120.330">
    <property type="entry name" value="B-lactam Antibiotic, Isopenicillin N Synthase, Chain"/>
    <property type="match status" value="2"/>
</dbReference>
<dbReference type="EMBL" id="JAFEMO010000011">
    <property type="protein sequence ID" value="KAH7557802.1"/>
    <property type="molecule type" value="Genomic_DNA"/>
</dbReference>
<evidence type="ECO:0000259" key="5">
    <source>
        <dbReference type="PROSITE" id="PS51471"/>
    </source>
</evidence>
<dbReference type="InterPro" id="IPR005123">
    <property type="entry name" value="Oxoglu/Fe-dep_dioxygenase_dom"/>
</dbReference>
<evidence type="ECO:0000256" key="4">
    <source>
        <dbReference type="ARBA" id="ARBA00023004"/>
    </source>
</evidence>
<feature type="domain" description="Fe2OG dioxygenase" evidence="5">
    <location>
        <begin position="213"/>
        <end position="327"/>
    </location>
</feature>
<reference evidence="6 7" key="1">
    <citation type="submission" date="2021-02" db="EMBL/GenBank/DDBJ databases">
        <title>Plant Genome Project.</title>
        <authorList>
            <person name="Zhang R.-G."/>
        </authorList>
    </citation>
    <scope>NUCLEOTIDE SEQUENCE [LARGE SCALE GENOMIC DNA]</scope>
    <source>
        <tissue evidence="6">Leaves</tissue>
    </source>
</reference>
<proteinExistence type="inferred from homology"/>